<dbReference type="Proteomes" id="UP000595823">
    <property type="component" value="Chromosome"/>
</dbReference>
<dbReference type="GO" id="GO:0140359">
    <property type="term" value="F:ABC-type transporter activity"/>
    <property type="evidence" value="ECO:0007669"/>
    <property type="project" value="InterPro"/>
</dbReference>
<sequence>MIKKFARYYSPYKRLFAVTLLCGMLVAALELLFPLAVNRVIDDLLPSGNWELIFAGGIGLFILYLFNGGFHYVVTYWGHKLGISIETDMRTQLYKHLQEQPIQYFDDTKTGHLISRLTNDLMDIGEVAHHGPEELVIALMTLTGAFGIMLTISWELTVMIFGLVAIIIALTYYFGKKMSNAMSYMFGSIADFNARVENNISGIRVIKAFANEAYEKERFVKNNEHFKQTKLKSYKIMASHIASSQILMKILLLFVLVAGTWFVINDQVTFGEFMAFVLLTNVMMRPIQQLNAVIEMYPKGIAGFRRFLQLLEMESSQKEKTDAIDVGKLNGNVTYQHVSFSYGEGDDVLNAVNFSIDSGETVAFIGPSGAGKTTIASLLPRFYDVNTGVITIDGMDICDMTLRSLRENIGYVQQDVFLFDGTIRENIAYGTLEAKEEDIWEAARRSHMADFIESLPKAMDTLIGERGVKLSGGQKQRLSIARMFLKNPPILILDEATSALDTETEAEIQKALNGLSQGRTTLMIAHRLTTIQDADRIFVVTKKGIEERGNHQELIRSGGLYYRMQQSQFHTL</sequence>
<dbReference type="AlphaFoldDB" id="A0A7T7CB90"/>
<evidence type="ECO:0000256" key="5">
    <source>
        <dbReference type="ARBA" id="ARBA00022840"/>
    </source>
</evidence>
<evidence type="ECO:0000256" key="2">
    <source>
        <dbReference type="ARBA" id="ARBA00005417"/>
    </source>
</evidence>
<dbReference type="RefSeq" id="WP_200128196.1">
    <property type="nucleotide sequence ID" value="NZ_CP054705.1"/>
</dbReference>
<dbReference type="InterPro" id="IPR017871">
    <property type="entry name" value="ABC_transporter-like_CS"/>
</dbReference>
<gene>
    <name evidence="11" type="ORF">HUG15_08165</name>
</gene>
<keyword evidence="12" id="KW-1185">Reference proteome</keyword>
<feature type="domain" description="ABC transmembrane type-1" evidence="10">
    <location>
        <begin position="17"/>
        <end position="299"/>
    </location>
</feature>
<evidence type="ECO:0000313" key="11">
    <source>
        <dbReference type="EMBL" id="QQK75559.1"/>
    </source>
</evidence>
<dbReference type="InterPro" id="IPR003439">
    <property type="entry name" value="ABC_transporter-like_ATP-bd"/>
</dbReference>
<comment type="subcellular location">
    <subcellularLocation>
        <location evidence="1">Cell membrane</location>
        <topology evidence="1">Multi-pass membrane protein</topology>
    </subcellularLocation>
</comment>
<dbReference type="EMBL" id="CP054705">
    <property type="protein sequence ID" value="QQK75559.1"/>
    <property type="molecule type" value="Genomic_DNA"/>
</dbReference>
<dbReference type="GO" id="GO:0016887">
    <property type="term" value="F:ATP hydrolysis activity"/>
    <property type="evidence" value="ECO:0007669"/>
    <property type="project" value="InterPro"/>
</dbReference>
<dbReference type="Pfam" id="PF00664">
    <property type="entry name" value="ABC_membrane"/>
    <property type="match status" value="1"/>
</dbReference>
<accession>A0A7T7CB90</accession>
<dbReference type="InterPro" id="IPR003593">
    <property type="entry name" value="AAA+_ATPase"/>
</dbReference>
<feature type="transmembrane region" description="Helical" evidence="8">
    <location>
        <begin position="135"/>
        <end position="152"/>
    </location>
</feature>
<dbReference type="SUPFAM" id="SSF90123">
    <property type="entry name" value="ABC transporter transmembrane region"/>
    <property type="match status" value="1"/>
</dbReference>
<keyword evidence="5 11" id="KW-0067">ATP-binding</keyword>
<dbReference type="Gene3D" id="3.40.50.300">
    <property type="entry name" value="P-loop containing nucleotide triphosphate hydrolases"/>
    <property type="match status" value="1"/>
</dbReference>
<evidence type="ECO:0000256" key="3">
    <source>
        <dbReference type="ARBA" id="ARBA00022692"/>
    </source>
</evidence>
<dbReference type="KEGG" id="scia:HUG15_08165"/>
<dbReference type="SUPFAM" id="SSF52540">
    <property type="entry name" value="P-loop containing nucleoside triphosphate hydrolases"/>
    <property type="match status" value="1"/>
</dbReference>
<feature type="domain" description="ABC transporter" evidence="9">
    <location>
        <begin position="333"/>
        <end position="567"/>
    </location>
</feature>
<comment type="similarity">
    <text evidence="2">Belongs to the ABC transporter superfamily.</text>
</comment>
<dbReference type="PROSITE" id="PS50893">
    <property type="entry name" value="ABC_TRANSPORTER_2"/>
    <property type="match status" value="1"/>
</dbReference>
<dbReference type="Gene3D" id="1.20.1560.10">
    <property type="entry name" value="ABC transporter type 1, transmembrane domain"/>
    <property type="match status" value="1"/>
</dbReference>
<keyword evidence="3 8" id="KW-0812">Transmembrane</keyword>
<keyword evidence="6 8" id="KW-1133">Transmembrane helix</keyword>
<dbReference type="PANTHER" id="PTHR24221">
    <property type="entry name" value="ATP-BINDING CASSETTE SUB-FAMILY B"/>
    <property type="match status" value="1"/>
</dbReference>
<proteinExistence type="inferred from homology"/>
<feature type="transmembrane region" description="Helical" evidence="8">
    <location>
        <begin position="158"/>
        <end position="175"/>
    </location>
</feature>
<evidence type="ECO:0000256" key="1">
    <source>
        <dbReference type="ARBA" id="ARBA00004651"/>
    </source>
</evidence>
<dbReference type="FunFam" id="3.40.50.300:FF:000218">
    <property type="entry name" value="Multidrug ABC transporter ATP-binding protein"/>
    <property type="match status" value="1"/>
</dbReference>
<dbReference type="CDD" id="cd18549">
    <property type="entry name" value="ABC_6TM_YwjA_like"/>
    <property type="match status" value="1"/>
</dbReference>
<evidence type="ECO:0000256" key="7">
    <source>
        <dbReference type="ARBA" id="ARBA00023136"/>
    </source>
</evidence>
<organism evidence="11 12">
    <name type="scientific">Salicibibacter cibarius</name>
    <dbReference type="NCBI Taxonomy" id="2743000"/>
    <lineage>
        <taxon>Bacteria</taxon>
        <taxon>Bacillati</taxon>
        <taxon>Bacillota</taxon>
        <taxon>Bacilli</taxon>
        <taxon>Bacillales</taxon>
        <taxon>Bacillaceae</taxon>
        <taxon>Salicibibacter</taxon>
    </lineage>
</organism>
<dbReference type="PROSITE" id="PS00211">
    <property type="entry name" value="ABC_TRANSPORTER_1"/>
    <property type="match status" value="1"/>
</dbReference>
<feature type="transmembrane region" description="Helical" evidence="8">
    <location>
        <begin position="52"/>
        <end position="74"/>
    </location>
</feature>
<dbReference type="GO" id="GO:0005886">
    <property type="term" value="C:plasma membrane"/>
    <property type="evidence" value="ECO:0007669"/>
    <property type="project" value="UniProtKB-SubCell"/>
</dbReference>
<evidence type="ECO:0000259" key="10">
    <source>
        <dbReference type="PROSITE" id="PS50929"/>
    </source>
</evidence>
<dbReference type="GO" id="GO:0005524">
    <property type="term" value="F:ATP binding"/>
    <property type="evidence" value="ECO:0007669"/>
    <property type="project" value="UniProtKB-KW"/>
</dbReference>
<evidence type="ECO:0000259" key="9">
    <source>
        <dbReference type="PROSITE" id="PS50893"/>
    </source>
</evidence>
<protein>
    <submittedName>
        <fullName evidence="11">ABC transporter ATP-binding protein</fullName>
    </submittedName>
</protein>
<evidence type="ECO:0000313" key="12">
    <source>
        <dbReference type="Proteomes" id="UP000595823"/>
    </source>
</evidence>
<evidence type="ECO:0000256" key="8">
    <source>
        <dbReference type="SAM" id="Phobius"/>
    </source>
</evidence>
<keyword evidence="7 8" id="KW-0472">Membrane</keyword>
<dbReference type="PROSITE" id="PS50929">
    <property type="entry name" value="ABC_TM1F"/>
    <property type="match status" value="1"/>
</dbReference>
<keyword evidence="4" id="KW-0547">Nucleotide-binding</keyword>
<dbReference type="InterPro" id="IPR011527">
    <property type="entry name" value="ABC1_TM_dom"/>
</dbReference>
<dbReference type="InterPro" id="IPR039421">
    <property type="entry name" value="Type_1_exporter"/>
</dbReference>
<dbReference type="SMART" id="SM00382">
    <property type="entry name" value="AAA"/>
    <property type="match status" value="1"/>
</dbReference>
<dbReference type="GO" id="GO:0034040">
    <property type="term" value="F:ATPase-coupled lipid transmembrane transporter activity"/>
    <property type="evidence" value="ECO:0007669"/>
    <property type="project" value="TreeGrafter"/>
</dbReference>
<name>A0A7T7CB90_9BACI</name>
<evidence type="ECO:0000256" key="4">
    <source>
        <dbReference type="ARBA" id="ARBA00022741"/>
    </source>
</evidence>
<dbReference type="PANTHER" id="PTHR24221:SF575">
    <property type="entry name" value="MULTIDRUG RESISTANCE ABC TRANSPORTER ATP-BINDING AND PERMEASE PROTEIN"/>
    <property type="match status" value="1"/>
</dbReference>
<dbReference type="Pfam" id="PF00005">
    <property type="entry name" value="ABC_tran"/>
    <property type="match status" value="1"/>
</dbReference>
<reference evidence="11 12" key="1">
    <citation type="submission" date="2020-06" db="EMBL/GenBank/DDBJ databases">
        <title>Genomic analysis of Salicibibacter sp. NKC5-3.</title>
        <authorList>
            <person name="Oh Y.J."/>
        </authorList>
    </citation>
    <scope>NUCLEOTIDE SEQUENCE [LARGE SCALE GENOMIC DNA]</scope>
    <source>
        <strain evidence="11 12">NKC5-3</strain>
    </source>
</reference>
<dbReference type="InterPro" id="IPR036640">
    <property type="entry name" value="ABC1_TM_sf"/>
</dbReference>
<feature type="transmembrane region" description="Helical" evidence="8">
    <location>
        <begin position="246"/>
        <end position="264"/>
    </location>
</feature>
<dbReference type="InterPro" id="IPR027417">
    <property type="entry name" value="P-loop_NTPase"/>
</dbReference>
<evidence type="ECO:0000256" key="6">
    <source>
        <dbReference type="ARBA" id="ARBA00022989"/>
    </source>
</evidence>